<protein>
    <submittedName>
        <fullName evidence="1">Uncharacterized protein</fullName>
    </submittedName>
</protein>
<gene>
    <name evidence="1" type="ORF">EGYM00392_LOCUS43943</name>
</gene>
<proteinExistence type="predicted"/>
<accession>A0A7S1J4V9</accession>
<reference evidence="1" key="1">
    <citation type="submission" date="2021-01" db="EMBL/GenBank/DDBJ databases">
        <authorList>
            <person name="Corre E."/>
            <person name="Pelletier E."/>
            <person name="Niang G."/>
            <person name="Scheremetjew M."/>
            <person name="Finn R."/>
            <person name="Kale V."/>
            <person name="Holt S."/>
            <person name="Cochrane G."/>
            <person name="Meng A."/>
            <person name="Brown T."/>
            <person name="Cohen L."/>
        </authorList>
    </citation>
    <scope>NUCLEOTIDE SEQUENCE</scope>
    <source>
        <strain evidence="1">NIES-381</strain>
    </source>
</reference>
<organism evidence="1">
    <name type="scientific">Eutreptiella gymnastica</name>
    <dbReference type="NCBI Taxonomy" id="73025"/>
    <lineage>
        <taxon>Eukaryota</taxon>
        <taxon>Discoba</taxon>
        <taxon>Euglenozoa</taxon>
        <taxon>Euglenida</taxon>
        <taxon>Spirocuta</taxon>
        <taxon>Euglenophyceae</taxon>
        <taxon>Eutreptiales</taxon>
        <taxon>Eutreptiaceae</taxon>
        <taxon>Eutreptiella</taxon>
    </lineage>
</organism>
<dbReference type="EMBL" id="HBGA01118112">
    <property type="protein sequence ID" value="CAD9032799.1"/>
    <property type="molecule type" value="Transcribed_RNA"/>
</dbReference>
<name>A0A7S1J4V9_9EUGL</name>
<sequence length="167" mass="18251">MFPTSPNLQGFLLPPLHTVFNHACNSLLQIITMDEVLIAWQAVDSKVQALTFMTPHKTSPQDLPPGDHGAMIPTSKTDDKSHTTDQVLVGLATGFTKPFRLLVAGRVLMGVAYEAVDMVPIGFLAPRFQDTWVPMLPPLSYLRLTHTRMNLPNPVKEHGGADGTGLL</sequence>
<dbReference type="AlphaFoldDB" id="A0A7S1J4V9"/>
<evidence type="ECO:0000313" key="1">
    <source>
        <dbReference type="EMBL" id="CAD9032799.1"/>
    </source>
</evidence>